<comment type="caution">
    <text evidence="1">The sequence shown here is derived from an EMBL/GenBank/DDBJ whole genome shotgun (WGS) entry which is preliminary data.</text>
</comment>
<sequence>MNALPKEDTLASVCTIETFRERLARMFLLIESLINILLGLDENILAKITDTDLLLLRRDFHHAYLQYNKNTDPIEIYSKMVNRVYEPPAITTQKYLDTDSGLSKDDINFFNKNLKILKFYYALYKLS</sequence>
<dbReference type="EMBL" id="CAJEWN010000508">
    <property type="protein sequence ID" value="CAD2184608.1"/>
    <property type="molecule type" value="Genomic_DNA"/>
</dbReference>
<name>A0A6V7WC98_MELEN</name>
<reference evidence="1 2" key="1">
    <citation type="submission" date="2020-08" db="EMBL/GenBank/DDBJ databases">
        <authorList>
            <person name="Koutsovoulos G."/>
            <person name="Danchin GJ E."/>
        </authorList>
    </citation>
    <scope>NUCLEOTIDE SEQUENCE [LARGE SCALE GENOMIC DNA]</scope>
</reference>
<proteinExistence type="predicted"/>
<organism evidence="1 2">
    <name type="scientific">Meloidogyne enterolobii</name>
    <name type="common">Root-knot nematode worm</name>
    <name type="synonym">Meloidogyne mayaguensis</name>
    <dbReference type="NCBI Taxonomy" id="390850"/>
    <lineage>
        <taxon>Eukaryota</taxon>
        <taxon>Metazoa</taxon>
        <taxon>Ecdysozoa</taxon>
        <taxon>Nematoda</taxon>
        <taxon>Chromadorea</taxon>
        <taxon>Rhabditida</taxon>
        <taxon>Tylenchina</taxon>
        <taxon>Tylenchomorpha</taxon>
        <taxon>Tylenchoidea</taxon>
        <taxon>Meloidogynidae</taxon>
        <taxon>Meloidogyninae</taxon>
        <taxon>Meloidogyne</taxon>
    </lineage>
</organism>
<protein>
    <submittedName>
        <fullName evidence="1">Uncharacterized protein</fullName>
    </submittedName>
</protein>
<dbReference type="Proteomes" id="UP000580250">
    <property type="component" value="Unassembled WGS sequence"/>
</dbReference>
<evidence type="ECO:0000313" key="1">
    <source>
        <dbReference type="EMBL" id="CAD2184608.1"/>
    </source>
</evidence>
<evidence type="ECO:0000313" key="2">
    <source>
        <dbReference type="Proteomes" id="UP000580250"/>
    </source>
</evidence>
<dbReference type="AlphaFoldDB" id="A0A6V7WC98"/>
<accession>A0A6V7WC98</accession>
<gene>
    <name evidence="1" type="ORF">MENT_LOCUS36974</name>
</gene>